<feature type="compositionally biased region" description="Basic and acidic residues" evidence="6">
    <location>
        <begin position="69"/>
        <end position="78"/>
    </location>
</feature>
<dbReference type="PANTHER" id="PTHR23270:SF10">
    <property type="entry name" value="PROTEIN RRP5 HOMOLOG"/>
    <property type="match status" value="1"/>
</dbReference>
<evidence type="ECO:0000256" key="2">
    <source>
        <dbReference type="ARBA" id="ARBA00022552"/>
    </source>
</evidence>
<evidence type="ECO:0000256" key="4">
    <source>
        <dbReference type="ARBA" id="ARBA00023242"/>
    </source>
</evidence>
<dbReference type="Pfam" id="PF23231">
    <property type="entry name" value="HAT_Syf1_CNRKL1_C"/>
    <property type="match status" value="1"/>
</dbReference>
<dbReference type="EMBL" id="JABDTM020008028">
    <property type="protein sequence ID" value="KAH0821395.1"/>
    <property type="molecule type" value="Genomic_DNA"/>
</dbReference>
<evidence type="ECO:0000313" key="8">
    <source>
        <dbReference type="EMBL" id="KAH0821395.1"/>
    </source>
</evidence>
<keyword evidence="4" id="KW-0539">Nucleus</keyword>
<dbReference type="GO" id="GO:0006364">
    <property type="term" value="P:rRNA processing"/>
    <property type="evidence" value="ECO:0007669"/>
    <property type="project" value="UniProtKB-KW"/>
</dbReference>
<dbReference type="Proteomes" id="UP000719412">
    <property type="component" value="Unassembled WGS sequence"/>
</dbReference>
<dbReference type="SMART" id="SM00386">
    <property type="entry name" value="HAT"/>
    <property type="match status" value="6"/>
</dbReference>
<evidence type="ECO:0000256" key="6">
    <source>
        <dbReference type="SAM" id="MobiDB-lite"/>
    </source>
</evidence>
<protein>
    <recommendedName>
        <fullName evidence="7">Pre-mRNA-splicing factor Syf1/CRNKL1-like C-terminal HAT-repeats domain-containing protein</fullName>
    </recommendedName>
</protein>
<comment type="subcellular location">
    <subcellularLocation>
        <location evidence="1">Nucleus</location>
    </subcellularLocation>
</comment>
<dbReference type="InterPro" id="IPR019734">
    <property type="entry name" value="TPR_rpt"/>
</dbReference>
<keyword evidence="9" id="KW-1185">Reference proteome</keyword>
<dbReference type="InterPro" id="IPR045209">
    <property type="entry name" value="Rrp5"/>
</dbReference>
<dbReference type="Gene3D" id="1.25.40.10">
    <property type="entry name" value="Tetratricopeptide repeat domain"/>
    <property type="match status" value="1"/>
</dbReference>
<evidence type="ECO:0000256" key="5">
    <source>
        <dbReference type="PROSITE-ProRule" id="PRU00339"/>
    </source>
</evidence>
<keyword evidence="3" id="KW-0677">Repeat</keyword>
<dbReference type="InterPro" id="IPR055430">
    <property type="entry name" value="HAT_Syf1_CNRKL1_C"/>
</dbReference>
<keyword evidence="5" id="KW-0802">TPR repeat</keyword>
<evidence type="ECO:0000256" key="3">
    <source>
        <dbReference type="ARBA" id="ARBA00022737"/>
    </source>
</evidence>
<evidence type="ECO:0000313" key="9">
    <source>
        <dbReference type="Proteomes" id="UP000719412"/>
    </source>
</evidence>
<dbReference type="SUPFAM" id="SSF48452">
    <property type="entry name" value="TPR-like"/>
    <property type="match status" value="2"/>
</dbReference>
<feature type="repeat" description="TPR" evidence="5">
    <location>
        <begin position="273"/>
        <end position="306"/>
    </location>
</feature>
<comment type="caution">
    <text evidence="8">The sequence shown here is derived from an EMBL/GenBank/DDBJ whole genome shotgun (WGS) entry which is preliminary data.</text>
</comment>
<reference evidence="8" key="1">
    <citation type="journal article" date="2020" name="J Insects Food Feed">
        <title>The yellow mealworm (Tenebrio molitor) genome: a resource for the emerging insects as food and feed industry.</title>
        <authorList>
            <person name="Eriksson T."/>
            <person name="Andere A."/>
            <person name="Kelstrup H."/>
            <person name="Emery V."/>
            <person name="Picard C."/>
        </authorList>
    </citation>
    <scope>NUCLEOTIDE SEQUENCE</scope>
    <source>
        <strain evidence="8">Stoneville</strain>
        <tissue evidence="8">Whole head</tissue>
    </source>
</reference>
<dbReference type="GO" id="GO:0003723">
    <property type="term" value="F:RNA binding"/>
    <property type="evidence" value="ECO:0007669"/>
    <property type="project" value="TreeGrafter"/>
</dbReference>
<reference evidence="8" key="2">
    <citation type="submission" date="2021-08" db="EMBL/GenBank/DDBJ databases">
        <authorList>
            <person name="Eriksson T."/>
        </authorList>
    </citation>
    <scope>NUCLEOTIDE SEQUENCE</scope>
    <source>
        <strain evidence="8">Stoneville</strain>
        <tissue evidence="8">Whole head</tissue>
    </source>
</reference>
<dbReference type="GO" id="GO:0032040">
    <property type="term" value="C:small-subunit processome"/>
    <property type="evidence" value="ECO:0007669"/>
    <property type="project" value="TreeGrafter"/>
</dbReference>
<dbReference type="InterPro" id="IPR011990">
    <property type="entry name" value="TPR-like_helical_dom_sf"/>
</dbReference>
<accession>A0A8J6HMD1</accession>
<organism evidence="8 9">
    <name type="scientific">Tenebrio molitor</name>
    <name type="common">Yellow mealworm beetle</name>
    <dbReference type="NCBI Taxonomy" id="7067"/>
    <lineage>
        <taxon>Eukaryota</taxon>
        <taxon>Metazoa</taxon>
        <taxon>Ecdysozoa</taxon>
        <taxon>Arthropoda</taxon>
        <taxon>Hexapoda</taxon>
        <taxon>Insecta</taxon>
        <taxon>Pterygota</taxon>
        <taxon>Neoptera</taxon>
        <taxon>Endopterygota</taxon>
        <taxon>Coleoptera</taxon>
        <taxon>Polyphaga</taxon>
        <taxon>Cucujiformia</taxon>
        <taxon>Tenebrionidae</taxon>
        <taxon>Tenebrio</taxon>
    </lineage>
</organism>
<dbReference type="PROSITE" id="PS50005">
    <property type="entry name" value="TPR"/>
    <property type="match status" value="1"/>
</dbReference>
<evidence type="ECO:0000256" key="1">
    <source>
        <dbReference type="ARBA" id="ARBA00004123"/>
    </source>
</evidence>
<keyword evidence="2" id="KW-0698">rRNA processing</keyword>
<feature type="domain" description="Pre-mRNA-splicing factor Syf1/CRNKL1-like C-terminal HAT-repeats" evidence="7">
    <location>
        <begin position="126"/>
        <end position="376"/>
    </location>
</feature>
<evidence type="ECO:0000259" key="7">
    <source>
        <dbReference type="Pfam" id="PF23231"/>
    </source>
</evidence>
<dbReference type="PANTHER" id="PTHR23270">
    <property type="entry name" value="PROGRAMMED CELL DEATH PROTEIN 11 PRE-RRNA PROCESSING PROTEIN RRP5"/>
    <property type="match status" value="1"/>
</dbReference>
<dbReference type="AlphaFoldDB" id="A0A8J6HMD1"/>
<dbReference type="InterPro" id="IPR003107">
    <property type="entry name" value="HAT"/>
</dbReference>
<sequence length="380" mass="44425">MENLVKQRNVIPIKNWIATAKTQHQQIVVITFQATIVILRKEERYYLVLVRFTGQTTTKSKMNHHLTKKRFEKESESKKSKKTVPAKKSEMIKLEEERIAKIEKELADSIAKPQTAEQFDRLLLANPNSSELWLQYMAMHVAAAELEKARVIGKKAIETINMTLTKEKFNVWIAFLNLENMYGTKESFENIFEDAVKYNDSLDVYLSVIKMLASAGKLVEMEEKIKKVRSKHKQNTKMWLELGQVYYSLGKFREARNIKEAALKSILDKKRQFDLIVRFGTMEFQFGELEQAIANFETILDTYPHKTTIWIIYVDQLVKQEKYETAREVLERAVSLRLGVRAMKSLFQKFIHFEEQHGTAETVEEVKKRARDYVENLGVN</sequence>
<gene>
    <name evidence="8" type="ORF">GEV33_001396</name>
</gene>
<feature type="region of interest" description="Disordered" evidence="6">
    <location>
        <begin position="61"/>
        <end position="87"/>
    </location>
</feature>
<name>A0A8J6HMD1_TENMO</name>
<proteinExistence type="predicted"/>